<sequence length="752" mass="81643">MRVEGGAVREREGEEAGPEGGAGGEARENGTLAGADAGLPGQGGGDPVREAGAVEATIGGDGKGGAPGHPPLPSTPEETGPALPRFNFLGAPTDTYVARGRDAGQRTFEINAGDLSPLCDGKYEAEEVGSVFEDDDRGAIERPDPLRPPKDGTRVAVFREVSAEYEKGRKCAFKLEDYVYTVPRAQGEPMHVSKIAGFLSYASGRDPGEDAGDRVEGGAVQTDVVLLQRYLRANNSKLKTLGITGLLPGEVFETKWFSFRRVEEIFKHALVVKQELSDLFPANGNPSSSESHICRYAYDHAQRSVKPVIPPSPLHLDVAMTTTEEANPGITPSQEGTVKALELIGGLDAAADIDHSNATSNAGESDMEEDVIRESPVPASPSEPAPTPSPASKKRSASEMSQNGVLPFPLKLSGGHLRNRWTQERYENGQRFLFLAMMNKKAFSREQALNRHALRNGVKAMGIGDLGLVDHVIKTVTEQPVVFSGHYIKKQHNLKGILEYWLTTETPPAVVEKLDRKHASGKARKDVPPPPEASALNGEGIEASKTMLAALKDIRTTLAVLNDRVAKISANGAADQLNGTTKEAELTYQIVLQNAEEEVKKKLLAAFTAELETMLRPNQEEMMRLRQEVQGRVDSCIAAERENTKKIQRLDGQVAKSAQSLQDVKTDLAKVKKDGKSRKVTDALASKGEMENFRTDIMIMKAQHELFLAEGSARMDELMKQNIALREEIEELKRTKDARMAPAEQGYGISFK</sequence>
<feature type="domain" description="BAH" evidence="3">
    <location>
        <begin position="171"/>
        <end position="309"/>
    </location>
</feature>
<evidence type="ECO:0000256" key="2">
    <source>
        <dbReference type="SAM" id="MobiDB-lite"/>
    </source>
</evidence>
<feature type="compositionally biased region" description="Basic and acidic residues" evidence="2">
    <location>
        <begin position="515"/>
        <end position="527"/>
    </location>
</feature>
<feature type="region of interest" description="Disordered" evidence="2">
    <location>
        <begin position="356"/>
        <end position="411"/>
    </location>
</feature>
<name>A0A5B8MLM1_9CHLO</name>
<protein>
    <recommendedName>
        <fullName evidence="3">BAH domain-containing protein</fullName>
    </recommendedName>
</protein>
<feature type="region of interest" description="Disordered" evidence="2">
    <location>
        <begin position="515"/>
        <end position="539"/>
    </location>
</feature>
<dbReference type="STRING" id="1764295.A0A5B8MLM1"/>
<feature type="region of interest" description="Disordered" evidence="2">
    <location>
        <begin position="1"/>
        <end position="88"/>
    </location>
</feature>
<dbReference type="AlphaFoldDB" id="A0A5B8MLM1"/>
<evidence type="ECO:0000259" key="3">
    <source>
        <dbReference type="PROSITE" id="PS51038"/>
    </source>
</evidence>
<evidence type="ECO:0000256" key="1">
    <source>
        <dbReference type="SAM" id="Coils"/>
    </source>
</evidence>
<dbReference type="InterPro" id="IPR059080">
    <property type="entry name" value="WHD_PTC1"/>
</dbReference>
<keyword evidence="5" id="KW-1185">Reference proteome</keyword>
<proteinExistence type="predicted"/>
<dbReference type="OrthoDB" id="515863at2759"/>
<dbReference type="PROSITE" id="PS51038">
    <property type="entry name" value="BAH"/>
    <property type="match status" value="1"/>
</dbReference>
<feature type="coiled-coil region" evidence="1">
    <location>
        <begin position="708"/>
        <end position="735"/>
    </location>
</feature>
<reference evidence="4 5" key="1">
    <citation type="submission" date="2018-07" db="EMBL/GenBank/DDBJ databases">
        <title>The complete nuclear genome of the prasinophyte Chloropicon primus (CCMP1205).</title>
        <authorList>
            <person name="Pombert J.-F."/>
            <person name="Otis C."/>
            <person name="Turmel M."/>
            <person name="Lemieux C."/>
        </authorList>
    </citation>
    <scope>NUCLEOTIDE SEQUENCE [LARGE SCALE GENOMIC DNA]</scope>
    <source>
        <strain evidence="4 5">CCMP1205</strain>
    </source>
</reference>
<dbReference type="InterPro" id="IPR001025">
    <property type="entry name" value="BAH_dom"/>
</dbReference>
<evidence type="ECO:0000313" key="5">
    <source>
        <dbReference type="Proteomes" id="UP000316726"/>
    </source>
</evidence>
<keyword evidence="1" id="KW-0175">Coiled coil</keyword>
<gene>
    <name evidence="4" type="ORF">A3770_05p38910</name>
</gene>
<evidence type="ECO:0000313" key="4">
    <source>
        <dbReference type="EMBL" id="QDZ21373.1"/>
    </source>
</evidence>
<accession>A0A5B8MLM1</accession>
<feature type="compositionally biased region" description="Basic and acidic residues" evidence="2">
    <location>
        <begin position="1"/>
        <end position="14"/>
    </location>
</feature>
<dbReference type="Proteomes" id="UP000316726">
    <property type="component" value="Chromosome 5"/>
</dbReference>
<feature type="compositionally biased region" description="Pro residues" evidence="2">
    <location>
        <begin position="378"/>
        <end position="389"/>
    </location>
</feature>
<dbReference type="GO" id="GO:0003682">
    <property type="term" value="F:chromatin binding"/>
    <property type="evidence" value="ECO:0007669"/>
    <property type="project" value="InterPro"/>
</dbReference>
<dbReference type="Pfam" id="PF25874">
    <property type="entry name" value="WHD_plant_repro"/>
    <property type="match status" value="1"/>
</dbReference>
<organism evidence="4 5">
    <name type="scientific">Chloropicon primus</name>
    <dbReference type="NCBI Taxonomy" id="1764295"/>
    <lineage>
        <taxon>Eukaryota</taxon>
        <taxon>Viridiplantae</taxon>
        <taxon>Chlorophyta</taxon>
        <taxon>Chloropicophyceae</taxon>
        <taxon>Chloropicales</taxon>
        <taxon>Chloropicaceae</taxon>
        <taxon>Chloropicon</taxon>
    </lineage>
</organism>
<dbReference type="EMBL" id="CP031038">
    <property type="protein sequence ID" value="QDZ21373.1"/>
    <property type="molecule type" value="Genomic_DNA"/>
</dbReference>